<evidence type="ECO:0000313" key="9">
    <source>
        <dbReference type="Proteomes" id="UP000270261"/>
    </source>
</evidence>
<comment type="caution">
    <text evidence="8">The sequence shown here is derived from an EMBL/GenBank/DDBJ whole genome shotgun (WGS) entry which is preliminary data.</text>
</comment>
<evidence type="ECO:0000256" key="7">
    <source>
        <dbReference type="SAM" id="SignalP"/>
    </source>
</evidence>
<dbReference type="RefSeq" id="WP_125095699.1">
    <property type="nucleotide sequence ID" value="NZ_RRUE01000002.1"/>
</dbReference>
<evidence type="ECO:0000256" key="2">
    <source>
        <dbReference type="ARBA" id="ARBA00022475"/>
    </source>
</evidence>
<gene>
    <name evidence="8" type="ORF">EHV23_08495</name>
</gene>
<dbReference type="Proteomes" id="UP000270261">
    <property type="component" value="Unassembled WGS sequence"/>
</dbReference>
<sequence>MIKYLTAALLGAAVLLAGCNTMAGMGKDIKAGGEKLEKAADR</sequence>
<dbReference type="InterPro" id="IPR012556">
    <property type="entry name" value="Entericidin"/>
</dbReference>
<protein>
    <submittedName>
        <fullName evidence="8">Entericidin A/B family lipoprotein</fullName>
    </submittedName>
</protein>
<evidence type="ECO:0000256" key="4">
    <source>
        <dbReference type="ARBA" id="ARBA00023136"/>
    </source>
</evidence>
<keyword evidence="4" id="KW-0472">Membrane</keyword>
<organism evidence="8 9">
    <name type="scientific">Lautropia dentalis</name>
    <dbReference type="NCBI Taxonomy" id="2490857"/>
    <lineage>
        <taxon>Bacteria</taxon>
        <taxon>Pseudomonadati</taxon>
        <taxon>Pseudomonadota</taxon>
        <taxon>Betaproteobacteria</taxon>
        <taxon>Burkholderiales</taxon>
        <taxon>Burkholderiaceae</taxon>
        <taxon>Lautropia</taxon>
    </lineage>
</organism>
<feature type="chain" id="PRO_5019048061" evidence="7">
    <location>
        <begin position="24"/>
        <end position="42"/>
    </location>
</feature>
<evidence type="ECO:0000313" key="8">
    <source>
        <dbReference type="EMBL" id="RRN43487.1"/>
    </source>
</evidence>
<keyword evidence="3 7" id="KW-0732">Signal</keyword>
<comment type="similarity">
    <text evidence="1">Belongs to the EcnA/EcnB lipoprotein family.</text>
</comment>
<keyword evidence="5" id="KW-0564">Palmitate</keyword>
<name>A0A426FLH0_9BURK</name>
<accession>A0A426FLH0</accession>
<evidence type="ECO:0000256" key="5">
    <source>
        <dbReference type="ARBA" id="ARBA00023139"/>
    </source>
</evidence>
<dbReference type="AlphaFoldDB" id="A0A426FLH0"/>
<proteinExistence type="inferred from homology"/>
<dbReference type="Pfam" id="PF08085">
    <property type="entry name" value="Entericidin"/>
    <property type="match status" value="1"/>
</dbReference>
<keyword evidence="6 8" id="KW-0449">Lipoprotein</keyword>
<feature type="signal peptide" evidence="7">
    <location>
        <begin position="1"/>
        <end position="23"/>
    </location>
</feature>
<keyword evidence="2" id="KW-1003">Cell membrane</keyword>
<dbReference type="PROSITE" id="PS51257">
    <property type="entry name" value="PROKAR_LIPOPROTEIN"/>
    <property type="match status" value="1"/>
</dbReference>
<keyword evidence="9" id="KW-1185">Reference proteome</keyword>
<dbReference type="GO" id="GO:0009636">
    <property type="term" value="P:response to toxic substance"/>
    <property type="evidence" value="ECO:0007669"/>
    <property type="project" value="InterPro"/>
</dbReference>
<evidence type="ECO:0000256" key="6">
    <source>
        <dbReference type="ARBA" id="ARBA00023288"/>
    </source>
</evidence>
<dbReference type="GO" id="GO:0016020">
    <property type="term" value="C:membrane"/>
    <property type="evidence" value="ECO:0007669"/>
    <property type="project" value="InterPro"/>
</dbReference>
<reference evidence="8 9" key="1">
    <citation type="submission" date="2018-11" db="EMBL/GenBank/DDBJ databases">
        <title>Genome sequencing of Lautropia sp. KCOM 2505 (= ChDC F240).</title>
        <authorList>
            <person name="Kook J.-K."/>
            <person name="Park S.-N."/>
            <person name="Lim Y.K."/>
        </authorList>
    </citation>
    <scope>NUCLEOTIDE SEQUENCE [LARGE SCALE GENOMIC DNA]</scope>
    <source>
        <strain evidence="8 9">KCOM 2505</strain>
    </source>
</reference>
<evidence type="ECO:0000256" key="1">
    <source>
        <dbReference type="ARBA" id="ARBA00010296"/>
    </source>
</evidence>
<evidence type="ECO:0000256" key="3">
    <source>
        <dbReference type="ARBA" id="ARBA00022729"/>
    </source>
</evidence>
<dbReference type="EMBL" id="RRUE01000002">
    <property type="protein sequence ID" value="RRN43487.1"/>
    <property type="molecule type" value="Genomic_DNA"/>
</dbReference>